<feature type="non-terminal residue" evidence="1">
    <location>
        <position position="36"/>
    </location>
</feature>
<reference evidence="1" key="1">
    <citation type="submission" date="2018-05" db="EMBL/GenBank/DDBJ databases">
        <authorList>
            <person name="Lanie J.A."/>
            <person name="Ng W.-L."/>
            <person name="Kazmierczak K.M."/>
            <person name="Andrzejewski T.M."/>
            <person name="Davidsen T.M."/>
            <person name="Wayne K.J."/>
            <person name="Tettelin H."/>
            <person name="Glass J.I."/>
            <person name="Rusch D."/>
            <person name="Podicherti R."/>
            <person name="Tsui H.-C.T."/>
            <person name="Winkler M.E."/>
        </authorList>
    </citation>
    <scope>NUCLEOTIDE SEQUENCE</scope>
</reference>
<proteinExistence type="predicted"/>
<evidence type="ECO:0000313" key="1">
    <source>
        <dbReference type="EMBL" id="SVD90158.1"/>
    </source>
</evidence>
<sequence length="36" mass="3948">RNCSDSAPVVSPTIFSCKSSNKVLAYTSRRTIFPLT</sequence>
<dbReference type="AlphaFoldDB" id="A0A382Z603"/>
<gene>
    <name evidence="1" type="ORF">METZ01_LOCUS443012</name>
</gene>
<name>A0A382Z603_9ZZZZ</name>
<dbReference type="EMBL" id="UINC01180788">
    <property type="protein sequence ID" value="SVD90158.1"/>
    <property type="molecule type" value="Genomic_DNA"/>
</dbReference>
<accession>A0A382Z603</accession>
<feature type="non-terminal residue" evidence="1">
    <location>
        <position position="1"/>
    </location>
</feature>
<organism evidence="1">
    <name type="scientific">marine metagenome</name>
    <dbReference type="NCBI Taxonomy" id="408172"/>
    <lineage>
        <taxon>unclassified sequences</taxon>
        <taxon>metagenomes</taxon>
        <taxon>ecological metagenomes</taxon>
    </lineage>
</organism>
<protein>
    <submittedName>
        <fullName evidence="1">Uncharacterized protein</fullName>
    </submittedName>
</protein>